<proteinExistence type="predicted"/>
<evidence type="ECO:0008006" key="3">
    <source>
        <dbReference type="Google" id="ProtNLM"/>
    </source>
</evidence>
<gene>
    <name evidence="1" type="ORF">ACFFR3_21755</name>
</gene>
<evidence type="ECO:0000313" key="2">
    <source>
        <dbReference type="Proteomes" id="UP001589568"/>
    </source>
</evidence>
<accession>A0ABV5NPI2</accession>
<keyword evidence="2" id="KW-1185">Reference proteome</keyword>
<sequence length="115" mass="13110">MAFLHRLVNGGGQLDREYAAGTKRLDVLMRWPYHGPEGERLVQREAMELKVWRAGENDPAPDGLAQLDRYLDRLTLSTGRLVIFDRRPEAPPWQERGAFEEATTPSGRPVTILRV</sequence>
<reference evidence="1 2" key="1">
    <citation type="submission" date="2024-09" db="EMBL/GenBank/DDBJ databases">
        <authorList>
            <person name="Sun Q."/>
            <person name="Mori K."/>
        </authorList>
    </citation>
    <scope>NUCLEOTIDE SEQUENCE [LARGE SCALE GENOMIC DNA]</scope>
    <source>
        <strain evidence="1 2">JCM 3324</strain>
    </source>
</reference>
<dbReference type="EMBL" id="JBHMCF010000020">
    <property type="protein sequence ID" value="MFB9472147.1"/>
    <property type="molecule type" value="Genomic_DNA"/>
</dbReference>
<protein>
    <recommendedName>
        <fullName evidence="3">VRR-NUC domain-containing protein</fullName>
    </recommendedName>
</protein>
<name>A0ABV5NPI2_9ACTN</name>
<organism evidence="1 2">
    <name type="scientific">Nonomuraea salmonea</name>
    <dbReference type="NCBI Taxonomy" id="46181"/>
    <lineage>
        <taxon>Bacteria</taxon>
        <taxon>Bacillati</taxon>
        <taxon>Actinomycetota</taxon>
        <taxon>Actinomycetes</taxon>
        <taxon>Streptosporangiales</taxon>
        <taxon>Streptosporangiaceae</taxon>
        <taxon>Nonomuraea</taxon>
    </lineage>
</organism>
<evidence type="ECO:0000313" key="1">
    <source>
        <dbReference type="EMBL" id="MFB9472147.1"/>
    </source>
</evidence>
<dbReference type="RefSeq" id="WP_379483726.1">
    <property type="nucleotide sequence ID" value="NZ_JBHMCF010000020.1"/>
</dbReference>
<comment type="caution">
    <text evidence="1">The sequence shown here is derived from an EMBL/GenBank/DDBJ whole genome shotgun (WGS) entry which is preliminary data.</text>
</comment>
<dbReference type="Proteomes" id="UP001589568">
    <property type="component" value="Unassembled WGS sequence"/>
</dbReference>